<evidence type="ECO:0000256" key="1">
    <source>
        <dbReference type="SAM" id="SignalP"/>
    </source>
</evidence>
<organism evidence="2 3">
    <name type="scientific">Stenomitos frigidus ULC18</name>
    <dbReference type="NCBI Taxonomy" id="2107698"/>
    <lineage>
        <taxon>Bacteria</taxon>
        <taxon>Bacillati</taxon>
        <taxon>Cyanobacteriota</taxon>
        <taxon>Cyanophyceae</taxon>
        <taxon>Leptolyngbyales</taxon>
        <taxon>Leptolyngbyaceae</taxon>
        <taxon>Stenomitos</taxon>
    </lineage>
</organism>
<proteinExistence type="predicted"/>
<evidence type="ECO:0000313" key="3">
    <source>
        <dbReference type="Proteomes" id="UP000239576"/>
    </source>
</evidence>
<reference evidence="3" key="1">
    <citation type="submission" date="2018-02" db="EMBL/GenBank/DDBJ databases">
        <authorList>
            <person name="Moore K."/>
            <person name="Momper L."/>
        </authorList>
    </citation>
    <scope>NUCLEOTIDE SEQUENCE [LARGE SCALE GENOMIC DNA]</scope>
    <source>
        <strain evidence="3">ULC18</strain>
    </source>
</reference>
<dbReference type="EMBL" id="PVWK01000004">
    <property type="protein sequence ID" value="PSB35729.1"/>
    <property type="molecule type" value="Genomic_DNA"/>
</dbReference>
<evidence type="ECO:0000313" key="2">
    <source>
        <dbReference type="EMBL" id="PSB35729.1"/>
    </source>
</evidence>
<dbReference type="NCBIfam" id="NF033465">
    <property type="entry name" value="PTPA-CTERM"/>
    <property type="match status" value="1"/>
</dbReference>
<comment type="caution">
    <text evidence="2">The sequence shown here is derived from an EMBL/GenBank/DDBJ whole genome shotgun (WGS) entry which is preliminary data.</text>
</comment>
<keyword evidence="3" id="KW-1185">Reference proteome</keyword>
<feature type="signal peptide" evidence="1">
    <location>
        <begin position="1"/>
        <end position="31"/>
    </location>
</feature>
<reference evidence="2 3" key="2">
    <citation type="submission" date="2018-03" db="EMBL/GenBank/DDBJ databases">
        <title>The ancient ancestry and fast evolution of plastids.</title>
        <authorList>
            <person name="Moore K.R."/>
            <person name="Magnabosco C."/>
            <person name="Momper L."/>
            <person name="Gold D.A."/>
            <person name="Bosak T."/>
            <person name="Fournier G.P."/>
        </authorList>
    </citation>
    <scope>NUCLEOTIDE SEQUENCE [LARGE SCALE GENOMIC DNA]</scope>
    <source>
        <strain evidence="2 3">ULC18</strain>
    </source>
</reference>
<accession>A0A2T1ESM1</accession>
<protein>
    <recommendedName>
        <fullName evidence="4">PTPA-CTERM sorting domain-containing protein</fullName>
    </recommendedName>
</protein>
<name>A0A2T1ESM1_9CYAN</name>
<feature type="chain" id="PRO_5015615950" description="PTPA-CTERM sorting domain-containing protein" evidence="1">
    <location>
        <begin position="32"/>
        <end position="213"/>
    </location>
</feature>
<keyword evidence="1" id="KW-0732">Signal</keyword>
<gene>
    <name evidence="2" type="ORF">C7B82_00470</name>
</gene>
<evidence type="ECO:0008006" key="4">
    <source>
        <dbReference type="Google" id="ProtNLM"/>
    </source>
</evidence>
<sequence length="213" mass="21187">MNLLSQKALSATAAVATLSIAALTVANPANALTFSKTNAAPSGSINGSPVLPIIPGSLPSGGVSLSGGVPLLGSLTVGRNSTATFTFSNPISSFGANLLFLGSAATQGNIFFDISGITNGALTTQSVALSAFTGAGNYFNIGAGSPLERFTTVAIRNANTGGGALGGLTRLVTFNEFTYQVPTPALLPGLIGLGAAAWRKRKGQEAEKAGVDA</sequence>
<dbReference type="AlphaFoldDB" id="A0A2T1ESM1"/>
<dbReference type="RefSeq" id="WP_106254354.1">
    <property type="nucleotide sequence ID" value="NZ_CAWNSW010000016.1"/>
</dbReference>
<dbReference type="Proteomes" id="UP000239576">
    <property type="component" value="Unassembled WGS sequence"/>
</dbReference>